<dbReference type="GO" id="GO:0005524">
    <property type="term" value="F:ATP binding"/>
    <property type="evidence" value="ECO:0007669"/>
    <property type="project" value="UniProtKB-KW"/>
</dbReference>
<reference evidence="6" key="1">
    <citation type="submission" date="2023-06" db="EMBL/GenBank/DDBJ databases">
        <authorList>
            <person name="Jiang Y."/>
            <person name="Liu Q."/>
        </authorList>
    </citation>
    <scope>NUCLEOTIDE SEQUENCE</scope>
    <source>
        <strain evidence="6">CGMCC 1.12090</strain>
    </source>
</reference>
<dbReference type="PANTHER" id="PTHR45772:SF2">
    <property type="entry name" value="ABC TRANSPORTER ATP-BINDING PROTEIN"/>
    <property type="match status" value="1"/>
</dbReference>
<keyword evidence="2" id="KW-0472">Membrane</keyword>
<name>A0ABT8SD70_9BURK</name>
<dbReference type="SUPFAM" id="SSF52540">
    <property type="entry name" value="P-loop containing nucleoside triphosphate hydrolases"/>
    <property type="match status" value="1"/>
</dbReference>
<dbReference type="PROSITE" id="PS00211">
    <property type="entry name" value="ABC_TRANSPORTER_1"/>
    <property type="match status" value="1"/>
</dbReference>
<comment type="caution">
    <text evidence="6">The sequence shown here is derived from an EMBL/GenBank/DDBJ whole genome shotgun (WGS) entry which is preliminary data.</text>
</comment>
<proteinExistence type="predicted"/>
<dbReference type="PANTHER" id="PTHR45772">
    <property type="entry name" value="CONSERVED COMPONENT OF ABC TRANSPORTER FOR NATURAL AMINO ACIDS-RELATED"/>
    <property type="match status" value="1"/>
</dbReference>
<organism evidence="6 7">
    <name type="scientific">Variovorax ginsengisoli</name>
    <dbReference type="NCBI Taxonomy" id="363844"/>
    <lineage>
        <taxon>Bacteria</taxon>
        <taxon>Pseudomonadati</taxon>
        <taxon>Pseudomonadota</taxon>
        <taxon>Betaproteobacteria</taxon>
        <taxon>Burkholderiales</taxon>
        <taxon>Comamonadaceae</taxon>
        <taxon>Variovorax</taxon>
    </lineage>
</organism>
<dbReference type="RefSeq" id="WP_301814282.1">
    <property type="nucleotide sequence ID" value="NZ_JAUJZH010000026.1"/>
</dbReference>
<keyword evidence="4 6" id="KW-0067">ATP-binding</keyword>
<dbReference type="SMART" id="SM00382">
    <property type="entry name" value="AAA"/>
    <property type="match status" value="1"/>
</dbReference>
<dbReference type="InterPro" id="IPR003439">
    <property type="entry name" value="ABC_transporter-like_ATP-bd"/>
</dbReference>
<keyword evidence="7" id="KW-1185">Reference proteome</keyword>
<dbReference type="PROSITE" id="PS50893">
    <property type="entry name" value="ABC_TRANSPORTER_2"/>
    <property type="match status" value="1"/>
</dbReference>
<evidence type="ECO:0000313" key="6">
    <source>
        <dbReference type="EMBL" id="MDO1536284.1"/>
    </source>
</evidence>
<keyword evidence="2" id="KW-1003">Cell membrane</keyword>
<evidence type="ECO:0000256" key="2">
    <source>
        <dbReference type="ARBA" id="ARBA00022475"/>
    </source>
</evidence>
<evidence type="ECO:0000256" key="1">
    <source>
        <dbReference type="ARBA" id="ARBA00022448"/>
    </source>
</evidence>
<sequence length="248" mass="26930">MSLLLDIRDLDKRFGGLHVTRGVSFQLHAGDRLALIGPNGAGKTTLVNQVSGVLRPDAGEIWLRGENVTRLGQAQRVRLGLARTFQITTLAPQLPVQRQIEMALFEREGLGGRAWRSVDAYPALNAEAQALLQRFGLRAHAATPTEDLAYGEQRLVEMALALALRPKVLLLDEPMAGVPRGDGARLLAALDSLPRDLAVLIIEHDMDLVFRFASRIVVLAEGAVLADGSPDDIRRDPKVRAAYLGTPA</sequence>
<feature type="domain" description="ABC transporter" evidence="5">
    <location>
        <begin position="5"/>
        <end position="246"/>
    </location>
</feature>
<protein>
    <submittedName>
        <fullName evidence="6">ABC transporter ATP-binding protein</fullName>
    </submittedName>
</protein>
<evidence type="ECO:0000313" key="7">
    <source>
        <dbReference type="Proteomes" id="UP001169027"/>
    </source>
</evidence>
<keyword evidence="1" id="KW-0813">Transport</keyword>
<dbReference type="InterPro" id="IPR027417">
    <property type="entry name" value="P-loop_NTPase"/>
</dbReference>
<accession>A0ABT8SD70</accession>
<dbReference type="Gene3D" id="3.40.50.300">
    <property type="entry name" value="P-loop containing nucleotide triphosphate hydrolases"/>
    <property type="match status" value="1"/>
</dbReference>
<keyword evidence="3" id="KW-0547">Nucleotide-binding</keyword>
<dbReference type="Pfam" id="PF12399">
    <property type="entry name" value="BCA_ABC_TP_C"/>
    <property type="match status" value="1"/>
</dbReference>
<gene>
    <name evidence="6" type="ORF">Q2T77_28750</name>
</gene>
<dbReference type="InterPro" id="IPR051120">
    <property type="entry name" value="ABC_AA/LPS_Transport"/>
</dbReference>
<evidence type="ECO:0000256" key="3">
    <source>
        <dbReference type="ARBA" id="ARBA00022741"/>
    </source>
</evidence>
<evidence type="ECO:0000259" key="5">
    <source>
        <dbReference type="PROSITE" id="PS50893"/>
    </source>
</evidence>
<dbReference type="EMBL" id="JAUKVY010000026">
    <property type="protein sequence ID" value="MDO1536284.1"/>
    <property type="molecule type" value="Genomic_DNA"/>
</dbReference>
<dbReference type="Proteomes" id="UP001169027">
    <property type="component" value="Unassembled WGS sequence"/>
</dbReference>
<dbReference type="InterPro" id="IPR032823">
    <property type="entry name" value="BCA_ABC_TP_C"/>
</dbReference>
<dbReference type="Pfam" id="PF00005">
    <property type="entry name" value="ABC_tran"/>
    <property type="match status" value="1"/>
</dbReference>
<dbReference type="InterPro" id="IPR017871">
    <property type="entry name" value="ABC_transporter-like_CS"/>
</dbReference>
<dbReference type="InterPro" id="IPR003593">
    <property type="entry name" value="AAA+_ATPase"/>
</dbReference>
<dbReference type="CDD" id="cd03219">
    <property type="entry name" value="ABC_Mj1267_LivG_branched"/>
    <property type="match status" value="1"/>
</dbReference>
<evidence type="ECO:0000256" key="4">
    <source>
        <dbReference type="ARBA" id="ARBA00022840"/>
    </source>
</evidence>